<dbReference type="PANTHER" id="PTHR43194">
    <property type="entry name" value="HYDROLASE ALPHA/BETA FOLD FAMILY"/>
    <property type="match status" value="1"/>
</dbReference>
<gene>
    <name evidence="1" type="ORF">GH266_09300</name>
</gene>
<dbReference type="SUPFAM" id="SSF53474">
    <property type="entry name" value="alpha/beta-Hydrolases"/>
    <property type="match status" value="1"/>
</dbReference>
<dbReference type="Proteomes" id="UP000435648">
    <property type="component" value="Chromosome"/>
</dbReference>
<name>A0A857C754_9HYPH</name>
<dbReference type="OrthoDB" id="7820973at2"/>
<dbReference type="KEGG" id="siw:GH266_09300"/>
<dbReference type="InterPro" id="IPR029058">
    <property type="entry name" value="AB_hydrolase_fold"/>
</dbReference>
<evidence type="ECO:0008006" key="3">
    <source>
        <dbReference type="Google" id="ProtNLM"/>
    </source>
</evidence>
<dbReference type="AlphaFoldDB" id="A0A857C754"/>
<evidence type="ECO:0000313" key="2">
    <source>
        <dbReference type="Proteomes" id="UP000435648"/>
    </source>
</evidence>
<proteinExistence type="predicted"/>
<dbReference type="EMBL" id="CP046908">
    <property type="protein sequence ID" value="QGZ34695.1"/>
    <property type="molecule type" value="Genomic_DNA"/>
</dbReference>
<protein>
    <recommendedName>
        <fullName evidence="3">Alpha/beta hydrolase family protein</fullName>
    </recommendedName>
</protein>
<dbReference type="RefSeq" id="WP_158193660.1">
    <property type="nucleotide sequence ID" value="NZ_CP046908.1"/>
</dbReference>
<evidence type="ECO:0000313" key="1">
    <source>
        <dbReference type="EMBL" id="QGZ34695.1"/>
    </source>
</evidence>
<dbReference type="InterPro" id="IPR050228">
    <property type="entry name" value="Carboxylesterase_BioH"/>
</dbReference>
<organism evidence="1 2">
    <name type="scientific">Stappia indica</name>
    <dbReference type="NCBI Taxonomy" id="538381"/>
    <lineage>
        <taxon>Bacteria</taxon>
        <taxon>Pseudomonadati</taxon>
        <taxon>Pseudomonadota</taxon>
        <taxon>Alphaproteobacteria</taxon>
        <taxon>Hyphomicrobiales</taxon>
        <taxon>Stappiaceae</taxon>
        <taxon>Stappia</taxon>
    </lineage>
</organism>
<dbReference type="Gene3D" id="3.40.50.1820">
    <property type="entry name" value="alpha/beta hydrolase"/>
    <property type="match status" value="1"/>
</dbReference>
<reference evidence="1 2" key="1">
    <citation type="submission" date="2019-12" db="EMBL/GenBank/DDBJ databases">
        <title>The genome of Stappia indica PHM037.</title>
        <authorList>
            <person name="Kacar D."/>
            <person name="Galan B."/>
            <person name="Canedo L."/>
            <person name="Rodriguez P."/>
            <person name="de la Calle F."/>
            <person name="Garcia J.L."/>
        </authorList>
    </citation>
    <scope>NUCLEOTIDE SEQUENCE [LARGE SCALE GENOMIC DNA]</scope>
    <source>
        <strain evidence="1 2">PHM037</strain>
    </source>
</reference>
<accession>A0A857C754</accession>
<dbReference type="PANTHER" id="PTHR43194:SF5">
    <property type="entry name" value="PIMELOYL-[ACYL-CARRIER PROTEIN] METHYL ESTER ESTERASE"/>
    <property type="match status" value="1"/>
</dbReference>
<sequence>MTKGRAVALADFGSFHVEGRLAEITGEDCTTIRLTETITEFVHDPNGRYAIEGAYVQYMIPEAATGKPVLLIHGGGMNGAVWETTPDGRKGWMRLLLEAGHPVYVVDMVERGRAGFCALESVWTSRPIMRSIEDAWETFRIGHRQPDGLAAHPGQRFPADHFIKGAYAWSPRWPDTDAAAAAALEKAIRRIGPCHIIAHSSGSATAFQVLSGLATGEVLSLCLVEPAGLPQVPDFPDVPLLAVWGDFIGSSHLWQALRETSRTACAASGLHLEELLLSDVGLAGHSHLPMQDLGNEQVLGAILTRLVRPSETRRSLSRHQTAS</sequence>